<dbReference type="AlphaFoldDB" id="A0A2U8Q3J8"/>
<keyword evidence="1" id="KW-1133">Transmembrane helix</keyword>
<protein>
    <recommendedName>
        <fullName evidence="4">Glycine/betaine ABC transporter permease</fullName>
    </recommendedName>
</protein>
<evidence type="ECO:0008006" key="4">
    <source>
        <dbReference type="Google" id="ProtNLM"/>
    </source>
</evidence>
<keyword evidence="1" id="KW-0472">Membrane</keyword>
<dbReference type="KEGG" id="brq:CIT40_08205"/>
<dbReference type="Proteomes" id="UP000215884">
    <property type="component" value="Chromosome"/>
</dbReference>
<keyword evidence="1" id="KW-0812">Transmembrane</keyword>
<evidence type="ECO:0000313" key="2">
    <source>
        <dbReference type="EMBL" id="AWM04562.1"/>
    </source>
</evidence>
<accession>A0A2U8Q3J8</accession>
<evidence type="ECO:0000313" key="3">
    <source>
        <dbReference type="Proteomes" id="UP000215884"/>
    </source>
</evidence>
<organism evidence="2 3">
    <name type="scientific">Bradyrhizobium amphicarpaeae</name>
    <dbReference type="NCBI Taxonomy" id="1404768"/>
    <lineage>
        <taxon>Bacteria</taxon>
        <taxon>Pseudomonadati</taxon>
        <taxon>Pseudomonadota</taxon>
        <taxon>Alphaproteobacteria</taxon>
        <taxon>Hyphomicrobiales</taxon>
        <taxon>Nitrobacteraceae</taxon>
        <taxon>Bradyrhizobium</taxon>
    </lineage>
</organism>
<keyword evidence="3" id="KW-1185">Reference proteome</keyword>
<reference evidence="2 3" key="2">
    <citation type="journal article" date="2019" name="Int. J. Syst. Evol. Microbiol.">
        <title>Description and complete genome sequence of Bradyrhizobium amphicarpaeae sp. nov., harbouring photosystem and nitrogen-fixation genes.</title>
        <authorList>
            <person name="Bromfield E.S.P."/>
            <person name="Cloutier S."/>
            <person name="Nguyen H.D.T."/>
        </authorList>
    </citation>
    <scope>NUCLEOTIDE SEQUENCE [LARGE SCALE GENOMIC DNA]</scope>
    <source>
        <strain evidence="2 3">39S1MB</strain>
    </source>
</reference>
<reference evidence="2 3" key="1">
    <citation type="journal article" date="2017" name="Syst. Appl. Microbiol.">
        <title>Soybeans inoculated with root zone soils of Canadian native legumes harbour diverse and novel Bradyrhizobium spp. that possess agricultural potential.</title>
        <authorList>
            <person name="Bromfield E.S.P."/>
            <person name="Cloutier S."/>
            <person name="Tambong J.T."/>
            <person name="Tran Thi T.V."/>
        </authorList>
    </citation>
    <scope>NUCLEOTIDE SEQUENCE [LARGE SCALE GENOMIC DNA]</scope>
    <source>
        <strain evidence="2 3">39S1MB</strain>
    </source>
</reference>
<sequence length="91" mass="10248">MRRLLDWFFRSRDTGAITIAQWPNLVLWIVIVAGLLLWIWPSQGSASFVLTMVVKGGLVIWGADEIIRGVNPWRRCLGAAVVVYEVITLVP</sequence>
<gene>
    <name evidence="2" type="ORF">CIT40_08205</name>
</gene>
<dbReference type="EMBL" id="CP029426">
    <property type="protein sequence ID" value="AWM04562.1"/>
    <property type="molecule type" value="Genomic_DNA"/>
</dbReference>
<dbReference type="OrthoDB" id="3790005at2"/>
<evidence type="ECO:0000256" key="1">
    <source>
        <dbReference type="SAM" id="Phobius"/>
    </source>
</evidence>
<proteinExistence type="predicted"/>
<name>A0A2U8Q3J8_9BRAD</name>
<feature type="transmembrane region" description="Helical" evidence="1">
    <location>
        <begin position="21"/>
        <end position="40"/>
    </location>
</feature>